<dbReference type="AlphaFoldDB" id="W4GBE1"/>
<proteinExistence type="predicted"/>
<dbReference type="GO" id="GO:0003676">
    <property type="term" value="F:nucleic acid binding"/>
    <property type="evidence" value="ECO:0007669"/>
    <property type="project" value="InterPro"/>
</dbReference>
<organism evidence="2">
    <name type="scientific">Aphanomyces astaci</name>
    <name type="common">Crayfish plague agent</name>
    <dbReference type="NCBI Taxonomy" id="112090"/>
    <lineage>
        <taxon>Eukaryota</taxon>
        <taxon>Sar</taxon>
        <taxon>Stramenopiles</taxon>
        <taxon>Oomycota</taxon>
        <taxon>Saprolegniomycetes</taxon>
        <taxon>Saprolegniales</taxon>
        <taxon>Verrucalvaceae</taxon>
        <taxon>Aphanomyces</taxon>
    </lineage>
</organism>
<protein>
    <submittedName>
        <fullName evidence="2">Uncharacterized protein</fullName>
    </submittedName>
</protein>
<dbReference type="EMBL" id="KI913135">
    <property type="protein sequence ID" value="ETV76985.1"/>
    <property type="molecule type" value="Genomic_DNA"/>
</dbReference>
<name>W4GBE1_APHAT</name>
<dbReference type="OrthoDB" id="79226at2759"/>
<accession>W4GBE1</accession>
<dbReference type="VEuPathDB" id="FungiDB:H257_09390"/>
<dbReference type="Gene3D" id="3.30.420.10">
    <property type="entry name" value="Ribonuclease H-like superfamily/Ribonuclease H"/>
    <property type="match status" value="1"/>
</dbReference>
<dbReference type="InterPro" id="IPR036397">
    <property type="entry name" value="RNaseH_sf"/>
</dbReference>
<reference evidence="2" key="1">
    <citation type="submission" date="2013-12" db="EMBL/GenBank/DDBJ databases">
        <title>The Genome Sequence of Aphanomyces astaci APO3.</title>
        <authorList>
            <consortium name="The Broad Institute Genomics Platform"/>
            <person name="Russ C."/>
            <person name="Tyler B."/>
            <person name="van West P."/>
            <person name="Dieguez-Uribeondo J."/>
            <person name="Young S.K."/>
            <person name="Zeng Q."/>
            <person name="Gargeya S."/>
            <person name="Fitzgerald M."/>
            <person name="Abouelleil A."/>
            <person name="Alvarado L."/>
            <person name="Chapman S.B."/>
            <person name="Gainer-Dewar J."/>
            <person name="Goldberg J."/>
            <person name="Griggs A."/>
            <person name="Gujja S."/>
            <person name="Hansen M."/>
            <person name="Howarth C."/>
            <person name="Imamovic A."/>
            <person name="Ireland A."/>
            <person name="Larimer J."/>
            <person name="McCowan C."/>
            <person name="Murphy C."/>
            <person name="Pearson M."/>
            <person name="Poon T.W."/>
            <person name="Priest M."/>
            <person name="Roberts A."/>
            <person name="Saif S."/>
            <person name="Shea T."/>
            <person name="Sykes S."/>
            <person name="Wortman J."/>
            <person name="Nusbaum C."/>
            <person name="Birren B."/>
        </authorList>
    </citation>
    <scope>NUCLEOTIDE SEQUENCE [LARGE SCALE GENOMIC DNA]</scope>
    <source>
        <strain evidence="2">APO3</strain>
    </source>
</reference>
<sequence length="182" mass="20270">MWNGKIGMWPFVSEVPVQRTNKNGHRGTIATSPIIVTKPVYRVFLVNNDNARPHIQVDDLAVPTAATTGGWRIQLVAQPAMSPDFNVLNLGLFNSIQALQHRQVVTCIDDLVAAVHAAFDELDFCTLDKTFVTLQKVMEESLKVGGDITYKLPRLHKDRLAKQGLLTSQLAYDSDVYVPSKR</sequence>
<evidence type="ECO:0000313" key="1">
    <source>
        <dbReference type="EMBL" id="ETV76984.1"/>
    </source>
</evidence>
<gene>
    <name evidence="1" type="ORF">H257_09390</name>
    <name evidence="2" type="ORF">H257_09391</name>
</gene>
<dbReference type="PANTHER" id="PTHR47169:SF2">
    <property type="entry name" value="OS01G0541250 PROTEIN"/>
    <property type="match status" value="1"/>
</dbReference>
<dbReference type="RefSeq" id="XP_009833896.1">
    <property type="nucleotide sequence ID" value="XM_009835594.1"/>
</dbReference>
<dbReference type="GeneID" id="20811386"/>
<dbReference type="PANTHER" id="PTHR47169">
    <property type="entry name" value="OS01G0541250 PROTEIN"/>
    <property type="match status" value="1"/>
</dbReference>
<dbReference type="VEuPathDB" id="FungiDB:H257_09391"/>
<dbReference type="EMBL" id="KI913135">
    <property type="protein sequence ID" value="ETV76984.1"/>
    <property type="molecule type" value="Genomic_DNA"/>
</dbReference>
<dbReference type="GeneID" id="20811387"/>
<evidence type="ECO:0000313" key="2">
    <source>
        <dbReference type="EMBL" id="ETV76985.1"/>
    </source>
</evidence>
<dbReference type="RefSeq" id="XP_009833897.1">
    <property type="nucleotide sequence ID" value="XM_009835595.1"/>
</dbReference>